<dbReference type="InterPro" id="IPR007197">
    <property type="entry name" value="rSAM"/>
</dbReference>
<evidence type="ECO:0000313" key="7">
    <source>
        <dbReference type="Proteomes" id="UP000249590"/>
    </source>
</evidence>
<dbReference type="Pfam" id="PF04055">
    <property type="entry name" value="Radical_SAM"/>
    <property type="match status" value="1"/>
</dbReference>
<keyword evidence="1" id="KW-0479">Metal-binding</keyword>
<proteinExistence type="predicted"/>
<protein>
    <submittedName>
        <fullName evidence="6">Radical SAM protein</fullName>
    </submittedName>
</protein>
<dbReference type="OrthoDB" id="9785699at2"/>
<dbReference type="SUPFAM" id="SSF102114">
    <property type="entry name" value="Radical SAM enzymes"/>
    <property type="match status" value="1"/>
</dbReference>
<dbReference type="Proteomes" id="UP000249590">
    <property type="component" value="Unassembled WGS sequence"/>
</dbReference>
<dbReference type="RefSeq" id="WP_111347156.1">
    <property type="nucleotide sequence ID" value="NZ_QHHQ01000003.1"/>
</dbReference>
<keyword evidence="2" id="KW-0408">Iron</keyword>
<gene>
    <name evidence="6" type="ORF">DLJ53_16120</name>
</gene>
<dbReference type="GO" id="GO:0051536">
    <property type="term" value="F:iron-sulfur cluster binding"/>
    <property type="evidence" value="ECO:0007669"/>
    <property type="project" value="UniProtKB-KW"/>
</dbReference>
<dbReference type="PANTHER" id="PTHR43432">
    <property type="entry name" value="SLR0285 PROTEIN"/>
    <property type="match status" value="1"/>
</dbReference>
<dbReference type="SMART" id="SM00729">
    <property type="entry name" value="Elp3"/>
    <property type="match status" value="1"/>
</dbReference>
<organism evidence="6 7">
    <name type="scientific">Acuticoccus sediminis</name>
    <dbReference type="NCBI Taxonomy" id="2184697"/>
    <lineage>
        <taxon>Bacteria</taxon>
        <taxon>Pseudomonadati</taxon>
        <taxon>Pseudomonadota</taxon>
        <taxon>Alphaproteobacteria</taxon>
        <taxon>Hyphomicrobiales</taxon>
        <taxon>Amorphaceae</taxon>
        <taxon>Acuticoccus</taxon>
    </lineage>
</organism>
<feature type="region of interest" description="Disordered" evidence="4">
    <location>
        <begin position="1"/>
        <end position="29"/>
    </location>
</feature>
<dbReference type="SFLD" id="SFLDG01084">
    <property type="entry name" value="Uncharacterised_Radical_SAM_Su"/>
    <property type="match status" value="1"/>
</dbReference>
<reference evidence="6 7" key="1">
    <citation type="submission" date="2018-05" db="EMBL/GenBank/DDBJ databases">
        <title>Acuticoccus sediminis sp. nov., isolated from deep-sea sediment of Indian Ocean.</title>
        <authorList>
            <person name="Liu X."/>
            <person name="Lai Q."/>
            <person name="Du Y."/>
            <person name="Sun F."/>
            <person name="Zhang X."/>
            <person name="Wang S."/>
            <person name="Shao Z."/>
        </authorList>
    </citation>
    <scope>NUCLEOTIDE SEQUENCE [LARGE SCALE GENOMIC DNA]</scope>
    <source>
        <strain evidence="6 7">PTG4-2</strain>
    </source>
</reference>
<dbReference type="SFLD" id="SFLDS00029">
    <property type="entry name" value="Radical_SAM"/>
    <property type="match status" value="1"/>
</dbReference>
<dbReference type="CDD" id="cd01335">
    <property type="entry name" value="Radical_SAM"/>
    <property type="match status" value="1"/>
</dbReference>
<sequence length="369" mass="41050">MFMSETLYVPRKQADGQRMPKRSRGTAINPHPRFEAEVREAVDDGWEQGEAARPRTTVTDETAKTIITRNASPDIGFDRSINAYRGCEHGCVYCFARPTHAYLGLSPGLDFETRLYAKPGAAALLRKELSSPSYRCRSIAIGTNTDPYQPIERTRRITREILEVLSETRHPVGIVTKSDLVVRDIDILSEMAAHNLTKVGLSVTTLNPELARTMEPRAAHPQKRLAAIEALAKAGVPVAALVAPIVPSINDHEIEAIIEEVAKRGATHVNFVLLRLPNEVKEVVRDWLARYFPDRARRVMSIMQAMRGGKDYDATWGLRQRGEGPFAKAIAERFALAAKRHGMAIGTIRLRTDLFRSPGAHSPQLDLFG</sequence>
<dbReference type="NCBIfam" id="NF033668">
    <property type="entry name" value="rSAM_PA0069"/>
    <property type="match status" value="1"/>
</dbReference>
<dbReference type="Gene3D" id="3.80.30.30">
    <property type="match status" value="1"/>
</dbReference>
<dbReference type="InterPro" id="IPR006638">
    <property type="entry name" value="Elp3/MiaA/NifB-like_rSAM"/>
</dbReference>
<accession>A0A8B2NRT3</accession>
<keyword evidence="7" id="KW-1185">Reference proteome</keyword>
<dbReference type="GO" id="GO:0046872">
    <property type="term" value="F:metal ion binding"/>
    <property type="evidence" value="ECO:0007669"/>
    <property type="project" value="UniProtKB-KW"/>
</dbReference>
<evidence type="ECO:0000256" key="4">
    <source>
        <dbReference type="SAM" id="MobiDB-lite"/>
    </source>
</evidence>
<evidence type="ECO:0000259" key="5">
    <source>
        <dbReference type="PROSITE" id="PS51918"/>
    </source>
</evidence>
<name>A0A8B2NRT3_9HYPH</name>
<dbReference type="InterPro" id="IPR040086">
    <property type="entry name" value="MJ0683-like"/>
</dbReference>
<dbReference type="InterPro" id="IPR058240">
    <property type="entry name" value="rSAM_sf"/>
</dbReference>
<keyword evidence="3" id="KW-0411">Iron-sulfur</keyword>
<dbReference type="EMBL" id="QHHQ01000003">
    <property type="protein sequence ID" value="RAI00769.1"/>
    <property type="molecule type" value="Genomic_DNA"/>
</dbReference>
<feature type="domain" description="Radical SAM core" evidence="5">
    <location>
        <begin position="70"/>
        <end position="310"/>
    </location>
</feature>
<comment type="caution">
    <text evidence="6">The sequence shown here is derived from an EMBL/GenBank/DDBJ whole genome shotgun (WGS) entry which is preliminary data.</text>
</comment>
<evidence type="ECO:0000256" key="3">
    <source>
        <dbReference type="ARBA" id="ARBA00023014"/>
    </source>
</evidence>
<dbReference type="GO" id="GO:0003824">
    <property type="term" value="F:catalytic activity"/>
    <property type="evidence" value="ECO:0007669"/>
    <property type="project" value="InterPro"/>
</dbReference>
<dbReference type="PROSITE" id="PS51918">
    <property type="entry name" value="RADICAL_SAM"/>
    <property type="match status" value="1"/>
</dbReference>
<dbReference type="PANTHER" id="PTHR43432:SF3">
    <property type="entry name" value="SLR0285 PROTEIN"/>
    <property type="match status" value="1"/>
</dbReference>
<evidence type="ECO:0000256" key="2">
    <source>
        <dbReference type="ARBA" id="ARBA00023004"/>
    </source>
</evidence>
<evidence type="ECO:0000256" key="1">
    <source>
        <dbReference type="ARBA" id="ARBA00022723"/>
    </source>
</evidence>
<evidence type="ECO:0000313" key="6">
    <source>
        <dbReference type="EMBL" id="RAI00769.1"/>
    </source>
</evidence>
<dbReference type="AlphaFoldDB" id="A0A8B2NRT3"/>